<dbReference type="EC" id="4.2.1.2" evidence="4"/>
<feature type="binding site" evidence="4">
    <location>
        <begin position="139"/>
        <end position="141"/>
    </location>
    <ligand>
        <name>substrate</name>
    </ligand>
</feature>
<dbReference type="InterPro" id="IPR005677">
    <property type="entry name" value="Fum_hydII"/>
</dbReference>
<feature type="binding site" evidence="4">
    <location>
        <begin position="98"/>
        <end position="100"/>
    </location>
    <ligand>
        <name>substrate</name>
    </ligand>
</feature>
<dbReference type="SUPFAM" id="SSF48557">
    <property type="entry name" value="L-aspartase-like"/>
    <property type="match status" value="1"/>
</dbReference>
<evidence type="ECO:0000256" key="1">
    <source>
        <dbReference type="ARBA" id="ARBA00009084"/>
    </source>
</evidence>
<name>A0A3D9BYC5_9RHOB</name>
<dbReference type="PANTHER" id="PTHR11444">
    <property type="entry name" value="ASPARTATEAMMONIA/ARGININOSUCCINATE/ADENYLOSUCCINATE LYASE"/>
    <property type="match status" value="1"/>
</dbReference>
<dbReference type="PROSITE" id="PS00163">
    <property type="entry name" value="FUMARATE_LYASES"/>
    <property type="match status" value="1"/>
</dbReference>
<dbReference type="UniPathway" id="UPA00223">
    <property type="reaction ID" value="UER01007"/>
</dbReference>
<dbReference type="Gene3D" id="1.10.275.10">
    <property type="entry name" value="Fumarase/aspartase (N-terminal domain)"/>
    <property type="match status" value="1"/>
</dbReference>
<dbReference type="PANTHER" id="PTHR11444:SF1">
    <property type="entry name" value="FUMARATE HYDRATASE, MITOCHONDRIAL"/>
    <property type="match status" value="1"/>
</dbReference>
<organism evidence="7 8">
    <name type="scientific">Rhodosalinus sediminis</name>
    <dbReference type="NCBI Taxonomy" id="1940533"/>
    <lineage>
        <taxon>Bacteria</taxon>
        <taxon>Pseudomonadati</taxon>
        <taxon>Pseudomonadota</taxon>
        <taxon>Alphaproteobacteria</taxon>
        <taxon>Rhodobacterales</taxon>
        <taxon>Paracoccaceae</taxon>
        <taxon>Rhodosalinus</taxon>
    </lineage>
</organism>
<comment type="subunit">
    <text evidence="4">Homotetramer.</text>
</comment>
<dbReference type="PRINTS" id="PR00149">
    <property type="entry name" value="FUMRATELYASE"/>
</dbReference>
<dbReference type="NCBIfam" id="NF008909">
    <property type="entry name" value="PRK12273.1"/>
    <property type="match status" value="1"/>
</dbReference>
<dbReference type="InterPro" id="IPR024083">
    <property type="entry name" value="Fumarase/histidase_N"/>
</dbReference>
<feature type="site" description="Important for catalytic activity" evidence="4">
    <location>
        <position position="331"/>
    </location>
</feature>
<keyword evidence="4" id="KW-0963">Cytoplasm</keyword>
<evidence type="ECO:0000259" key="5">
    <source>
        <dbReference type="Pfam" id="PF00206"/>
    </source>
</evidence>
<dbReference type="Pfam" id="PF10415">
    <property type="entry name" value="FumaraseC_C"/>
    <property type="match status" value="1"/>
</dbReference>
<protein>
    <recommendedName>
        <fullName evidence="4">Fumarate hydratase class II</fullName>
        <shortName evidence="4">Fumarase C</shortName>
        <ecNumber evidence="4">4.2.1.2</ecNumber>
    </recommendedName>
    <alternativeName>
        <fullName evidence="4">Aerobic fumarase</fullName>
    </alternativeName>
    <alternativeName>
        <fullName evidence="4">Iron-independent fumarase</fullName>
    </alternativeName>
</protein>
<evidence type="ECO:0000259" key="6">
    <source>
        <dbReference type="Pfam" id="PF10415"/>
    </source>
</evidence>
<dbReference type="GO" id="GO:0006108">
    <property type="term" value="P:malate metabolic process"/>
    <property type="evidence" value="ECO:0007669"/>
    <property type="project" value="TreeGrafter"/>
</dbReference>
<dbReference type="OrthoDB" id="9802809at2"/>
<evidence type="ECO:0000256" key="3">
    <source>
        <dbReference type="ARBA" id="ARBA00023239"/>
    </source>
</evidence>
<dbReference type="Gene3D" id="1.10.40.30">
    <property type="entry name" value="Fumarase/aspartase (C-terminal domain)"/>
    <property type="match status" value="1"/>
</dbReference>
<keyword evidence="8" id="KW-1185">Reference proteome</keyword>
<gene>
    <name evidence="4 7" type="primary">fumC</name>
    <name evidence="7" type="ORF">DRV84_02840</name>
</gene>
<dbReference type="GO" id="GO:0004333">
    <property type="term" value="F:fumarate hydratase activity"/>
    <property type="evidence" value="ECO:0007669"/>
    <property type="project" value="UniProtKB-UniRule"/>
</dbReference>
<dbReference type="FunFam" id="1.10.275.10:FF:000001">
    <property type="entry name" value="Fumarate hydratase, mitochondrial"/>
    <property type="match status" value="1"/>
</dbReference>
<dbReference type="InterPro" id="IPR000362">
    <property type="entry name" value="Fumarate_lyase_fam"/>
</dbReference>
<feature type="domain" description="Fumarate lyase N-terminal" evidence="5">
    <location>
        <begin position="13"/>
        <end position="342"/>
    </location>
</feature>
<feature type="binding site" evidence="4">
    <location>
        <position position="319"/>
    </location>
    <ligand>
        <name>substrate</name>
    </ligand>
</feature>
<evidence type="ECO:0000313" key="8">
    <source>
        <dbReference type="Proteomes" id="UP000257131"/>
    </source>
</evidence>
<dbReference type="Pfam" id="PF00206">
    <property type="entry name" value="Lyase_1"/>
    <property type="match status" value="1"/>
</dbReference>
<dbReference type="FunFam" id="1.20.200.10:FF:000001">
    <property type="entry name" value="Fumarate hydratase, mitochondrial"/>
    <property type="match status" value="1"/>
</dbReference>
<keyword evidence="2 4" id="KW-0816">Tricarboxylic acid cycle</keyword>
<dbReference type="InterPro" id="IPR018951">
    <property type="entry name" value="Fumarase_C_C"/>
</dbReference>
<keyword evidence="3 4" id="KW-0456">Lyase</keyword>
<comment type="similarity">
    <text evidence="1 4">Belongs to the class-II fumarase/aspartase family. Fumarase subfamily.</text>
</comment>
<feature type="binding site" evidence="4">
    <location>
        <begin position="324"/>
        <end position="326"/>
    </location>
    <ligand>
        <name>substrate</name>
    </ligand>
</feature>
<dbReference type="Gene3D" id="1.20.200.10">
    <property type="entry name" value="Fumarase/aspartase (Central domain)"/>
    <property type="match status" value="1"/>
</dbReference>
<feature type="binding site" evidence="4">
    <location>
        <position position="187"/>
    </location>
    <ligand>
        <name>substrate</name>
    </ligand>
</feature>
<accession>A0A3D9BYC5</accession>
<dbReference type="GO" id="GO:0006099">
    <property type="term" value="P:tricarboxylic acid cycle"/>
    <property type="evidence" value="ECO:0007669"/>
    <property type="project" value="UniProtKB-UniRule"/>
</dbReference>
<comment type="function">
    <text evidence="4">Involved in the TCA cycle. Catalyzes the stereospecific interconversion of fumarate to L-malate.</text>
</comment>
<dbReference type="AlphaFoldDB" id="A0A3D9BYC5"/>
<dbReference type="CDD" id="cd01362">
    <property type="entry name" value="Fumarase_classII"/>
    <property type="match status" value="1"/>
</dbReference>
<dbReference type="GO" id="GO:0005737">
    <property type="term" value="C:cytoplasm"/>
    <property type="evidence" value="ECO:0007669"/>
    <property type="project" value="UniProtKB-SubCell"/>
</dbReference>
<comment type="pathway">
    <text evidence="4">Carbohydrate metabolism; tricarboxylic acid cycle; (S)-malate from fumarate: step 1/1.</text>
</comment>
<dbReference type="Proteomes" id="UP000257131">
    <property type="component" value="Unassembled WGS sequence"/>
</dbReference>
<evidence type="ECO:0000256" key="4">
    <source>
        <dbReference type="HAMAP-Rule" id="MF_00743"/>
    </source>
</evidence>
<dbReference type="GO" id="GO:0006106">
    <property type="term" value="P:fumarate metabolic process"/>
    <property type="evidence" value="ECO:0007669"/>
    <property type="project" value="InterPro"/>
</dbReference>
<proteinExistence type="inferred from homology"/>
<dbReference type="EMBL" id="QOHR01000002">
    <property type="protein sequence ID" value="REC58515.1"/>
    <property type="molecule type" value="Genomic_DNA"/>
</dbReference>
<feature type="active site" description="Proton donor/acceptor" evidence="4">
    <location>
        <position position="188"/>
    </location>
</feature>
<dbReference type="RefSeq" id="WP_115978345.1">
    <property type="nucleotide sequence ID" value="NZ_QOHR01000002.1"/>
</dbReference>
<dbReference type="FunFam" id="1.10.40.30:FF:000002">
    <property type="entry name" value="Fumarate hydratase class II"/>
    <property type="match status" value="1"/>
</dbReference>
<dbReference type="InterPro" id="IPR022761">
    <property type="entry name" value="Fumarate_lyase_N"/>
</dbReference>
<feature type="active site" evidence="4">
    <location>
        <position position="318"/>
    </location>
</feature>
<sequence length="465" mass="49633">MTGTRTETDSFGPLEVPADRYWGAQTQRSILNFPIGWERQPVAVIRALGAIKKACAMANTRMGKLDPKLGEAIQQAAQEVVDGKLDDHFPLVVWQTGSGTQSNMNANEVIANRAIEILGGEMGSKDPVHPNDHCNMGQSSNDTFPTAMHIATAMTARDVTLPGLRKLHAALEEKIAAFEHVIKIGRTHTQDATPLTLGQEFSGYAHQVAMAIQRVEGALCHVHELAQGGTAVGTGLNTTEGWAEEAAANMAGITGLPLVTAPNKFEALAAHDAMVQMSGALKTAAASLYKIANDIRFLGSGPRCGLGELILPENEPGSSIMPGKVNPTQCEALTQVCAHVMGNDAAVGFAGSQGHFELNVMKPMMAYNVLQSMQLIGDACSAFTDNLVAGLRADEERIEKLMRESLMLVTALAPEIGYDNATTVAKTAHKNGTTLKEEAVRLGFVDEETFERVVRPETMIGPKPA</sequence>
<dbReference type="InterPro" id="IPR008948">
    <property type="entry name" value="L-Aspartase-like"/>
</dbReference>
<comment type="miscellaneous">
    <text evidence="4">There are 2 substrate-binding sites: the catalytic A site, and the non-catalytic B site that may play a role in the transfer of substrate or product between the active site and the solvent. Alternatively, the B site may bind allosteric effectors.</text>
</comment>
<feature type="binding site" description="in site B" evidence="4">
    <location>
        <begin position="129"/>
        <end position="132"/>
    </location>
    <ligand>
        <name>substrate</name>
    </ligand>
</feature>
<comment type="caution">
    <text evidence="7">The sequence shown here is derived from an EMBL/GenBank/DDBJ whole genome shotgun (WGS) entry which is preliminary data.</text>
</comment>
<comment type="subcellular location">
    <subcellularLocation>
        <location evidence="4">Cytoplasm</location>
    </subcellularLocation>
</comment>
<comment type="catalytic activity">
    <reaction evidence="4">
        <text>(S)-malate = fumarate + H2O</text>
        <dbReference type="Rhea" id="RHEA:12460"/>
        <dbReference type="ChEBI" id="CHEBI:15377"/>
        <dbReference type="ChEBI" id="CHEBI:15589"/>
        <dbReference type="ChEBI" id="CHEBI:29806"/>
        <dbReference type="EC" id="4.2.1.2"/>
    </reaction>
</comment>
<feature type="domain" description="Fumarase C C-terminal" evidence="6">
    <location>
        <begin position="408"/>
        <end position="460"/>
    </location>
</feature>
<reference evidence="7 8" key="1">
    <citation type="journal article" date="2017" name="Int. J. Syst. Evol. Microbiol.">
        <title>Rhodosalinus sediminis gen. nov., sp. nov., isolated from marine saltern.</title>
        <authorList>
            <person name="Guo L.Y."/>
            <person name="Ling S.K."/>
            <person name="Li C.M."/>
            <person name="Chen G.J."/>
            <person name="Du Z.J."/>
        </authorList>
    </citation>
    <scope>NUCLEOTIDE SEQUENCE [LARGE SCALE GENOMIC DNA]</scope>
    <source>
        <strain evidence="7 8">WDN1C137</strain>
    </source>
</reference>
<evidence type="ECO:0000256" key="2">
    <source>
        <dbReference type="ARBA" id="ARBA00022532"/>
    </source>
</evidence>
<dbReference type="NCBIfam" id="TIGR00979">
    <property type="entry name" value="fumC_II"/>
    <property type="match status" value="1"/>
</dbReference>
<dbReference type="HAMAP" id="MF_00743">
    <property type="entry name" value="FumaraseC"/>
    <property type="match status" value="1"/>
</dbReference>
<dbReference type="InterPro" id="IPR020557">
    <property type="entry name" value="Fumarate_lyase_CS"/>
</dbReference>
<evidence type="ECO:0000313" key="7">
    <source>
        <dbReference type="EMBL" id="REC58515.1"/>
    </source>
</evidence>